<feature type="non-terminal residue" evidence="4">
    <location>
        <position position="1"/>
    </location>
</feature>
<evidence type="ECO:0000256" key="1">
    <source>
        <dbReference type="ARBA" id="ARBA00006484"/>
    </source>
</evidence>
<dbReference type="RefSeq" id="XP_016447445.1">
    <property type="nucleotide sequence ID" value="XM_016591959.1"/>
</dbReference>
<gene>
    <name evidence="4" type="primary">LOC107772451</name>
</gene>
<evidence type="ECO:0000256" key="3">
    <source>
        <dbReference type="ARBA" id="ARBA00023002"/>
    </source>
</evidence>
<dbReference type="SUPFAM" id="SSF51735">
    <property type="entry name" value="NAD(P)-binding Rossmann-fold domains"/>
    <property type="match status" value="1"/>
</dbReference>
<dbReference type="Pfam" id="PF00106">
    <property type="entry name" value="adh_short"/>
    <property type="match status" value="1"/>
</dbReference>
<evidence type="ECO:0000256" key="2">
    <source>
        <dbReference type="ARBA" id="ARBA00022857"/>
    </source>
</evidence>
<reference evidence="4" key="1">
    <citation type="submission" date="2025-08" db="UniProtKB">
        <authorList>
            <consortium name="RefSeq"/>
        </authorList>
    </citation>
    <scope>IDENTIFICATION</scope>
</reference>
<name>A0A1S3Y5U2_TOBAC</name>
<accession>A0A1S3Y5U2</accession>
<dbReference type="PRINTS" id="PR00081">
    <property type="entry name" value="GDHRDH"/>
</dbReference>
<organism evidence="4">
    <name type="scientific">Nicotiana tabacum</name>
    <name type="common">Common tobacco</name>
    <dbReference type="NCBI Taxonomy" id="4097"/>
    <lineage>
        <taxon>Eukaryota</taxon>
        <taxon>Viridiplantae</taxon>
        <taxon>Streptophyta</taxon>
        <taxon>Embryophyta</taxon>
        <taxon>Tracheophyta</taxon>
        <taxon>Spermatophyta</taxon>
        <taxon>Magnoliopsida</taxon>
        <taxon>eudicotyledons</taxon>
        <taxon>Gunneridae</taxon>
        <taxon>Pentapetalae</taxon>
        <taxon>asterids</taxon>
        <taxon>lamiids</taxon>
        <taxon>Solanales</taxon>
        <taxon>Solanaceae</taxon>
        <taxon>Nicotianoideae</taxon>
        <taxon>Nicotianeae</taxon>
        <taxon>Nicotiana</taxon>
    </lineage>
</organism>
<dbReference type="PANTHER" id="PTHR43490">
    <property type="entry name" value="(+)-NEOMENTHOL DEHYDROGENASE"/>
    <property type="match status" value="1"/>
</dbReference>
<dbReference type="OrthoDB" id="1933717at2759"/>
<dbReference type="GO" id="GO:0016491">
    <property type="term" value="F:oxidoreductase activity"/>
    <property type="evidence" value="ECO:0007669"/>
    <property type="project" value="UniProtKB-KW"/>
</dbReference>
<keyword evidence="2" id="KW-0521">NADP</keyword>
<comment type="similarity">
    <text evidence="1">Belongs to the short-chain dehydrogenases/reductases (SDR) family.</text>
</comment>
<evidence type="ECO:0000313" key="4">
    <source>
        <dbReference type="RefSeq" id="XP_016447445.1"/>
    </source>
</evidence>
<dbReference type="KEGG" id="nta:107772451"/>
<dbReference type="SMR" id="A0A1S3Y5U2"/>
<dbReference type="PaxDb" id="4097-A0A1S3Y5U2"/>
<proteinExistence type="inferred from homology"/>
<dbReference type="InterPro" id="IPR002347">
    <property type="entry name" value="SDR_fam"/>
</dbReference>
<protein>
    <submittedName>
        <fullName evidence="4">(+)-neomenthol dehydrogenase</fullName>
    </submittedName>
</protein>
<dbReference type="AlphaFoldDB" id="A0A1S3Y5U2"/>
<dbReference type="InterPro" id="IPR036291">
    <property type="entry name" value="NAD(P)-bd_dom_sf"/>
</dbReference>
<dbReference type="Gene3D" id="3.40.50.720">
    <property type="entry name" value="NAD(P)-binding Rossmann-like Domain"/>
    <property type="match status" value="1"/>
</dbReference>
<dbReference type="OMA" id="IGFDICK"/>
<dbReference type="STRING" id="4097.A0A1S3Y5U2"/>
<dbReference type="PANTHER" id="PTHR43490:SF98">
    <property type="entry name" value="OS02G0640600 PROTEIN"/>
    <property type="match status" value="1"/>
</dbReference>
<keyword evidence="3" id="KW-0560">Oxidoreductase</keyword>
<sequence length="157" mass="17170">ARNEKRGVEALEKLKGLIGLAKENLVFQQLDVMDPSTIASLAEFIKTQFGRLDILVNNAGIGGVTADADALRATQESSGTGGSQVNWNNILIQTYELAEECLETNYYGVKRMTEAFIPLLQLSNSPRIVNVSSSMGRLKKLKHEWAKGVLSDSDNLT</sequence>